<proteinExistence type="predicted"/>
<organism evidence="1 2">
    <name type="scientific">Caerostris extrusa</name>
    <name type="common">Bark spider</name>
    <name type="synonym">Caerostris bankana</name>
    <dbReference type="NCBI Taxonomy" id="172846"/>
    <lineage>
        <taxon>Eukaryota</taxon>
        <taxon>Metazoa</taxon>
        <taxon>Ecdysozoa</taxon>
        <taxon>Arthropoda</taxon>
        <taxon>Chelicerata</taxon>
        <taxon>Arachnida</taxon>
        <taxon>Araneae</taxon>
        <taxon>Araneomorphae</taxon>
        <taxon>Entelegynae</taxon>
        <taxon>Araneoidea</taxon>
        <taxon>Araneidae</taxon>
        <taxon>Caerostris</taxon>
    </lineage>
</organism>
<comment type="caution">
    <text evidence="1">The sequence shown here is derived from an EMBL/GenBank/DDBJ whole genome shotgun (WGS) entry which is preliminary data.</text>
</comment>
<accession>A0AAV4SWL2</accession>
<evidence type="ECO:0000313" key="1">
    <source>
        <dbReference type="EMBL" id="GIY38155.1"/>
    </source>
</evidence>
<dbReference type="EMBL" id="BPLR01010266">
    <property type="protein sequence ID" value="GIY38155.1"/>
    <property type="molecule type" value="Genomic_DNA"/>
</dbReference>
<sequence>MKKESKYQRKDFGVTLGVIRSELVLKLQISKLLFLETFPSDSFSNSLERIRHFRKQDSSAVINVLKSFEIGTLRSMLLSSEDDRALKKSGKYSMSMMLI</sequence>
<name>A0AAV4SWL2_CAEEX</name>
<dbReference type="Proteomes" id="UP001054945">
    <property type="component" value="Unassembled WGS sequence"/>
</dbReference>
<keyword evidence="2" id="KW-1185">Reference proteome</keyword>
<dbReference type="AlphaFoldDB" id="A0AAV4SWL2"/>
<evidence type="ECO:0000313" key="2">
    <source>
        <dbReference type="Proteomes" id="UP001054945"/>
    </source>
</evidence>
<protein>
    <submittedName>
        <fullName evidence="1">Uncharacterized protein</fullName>
    </submittedName>
</protein>
<gene>
    <name evidence="1" type="ORF">CEXT_409751</name>
</gene>
<reference evidence="1 2" key="1">
    <citation type="submission" date="2021-06" db="EMBL/GenBank/DDBJ databases">
        <title>Caerostris extrusa draft genome.</title>
        <authorList>
            <person name="Kono N."/>
            <person name="Arakawa K."/>
        </authorList>
    </citation>
    <scope>NUCLEOTIDE SEQUENCE [LARGE SCALE GENOMIC DNA]</scope>
</reference>